<sequence>MPWDDRIDAIMSWIKDKNKPANLVYAYFEEPDKTGHLKGTESKEIQDQIVKVDITLSDHGMDTVTYDHMIHLDKYITNTSYKSIVSGPNVFIHPNELNKFDEIYTNLSKEANTSRKFNVFKKDQLYYRWHMKNNTRLDNLIYLLAQPGYAFWDKYYEIILNGTTKKNFKVGMHGYDNEEPRMRAIFMASGPAFKENYTALPFDNVDLYSLICRIEGLNEPDRRPDGSIKGVEQLLSNKSDGTITAKSTTPIIGILSAMLLHAMAQSL</sequence>
<dbReference type="AlphaFoldDB" id="A0A6G0Z585"/>
<keyword evidence="2" id="KW-1185">Reference proteome</keyword>
<dbReference type="Proteomes" id="UP000478052">
    <property type="component" value="Unassembled WGS sequence"/>
</dbReference>
<dbReference type="EMBL" id="VUJU01001355">
    <property type="protein sequence ID" value="KAF0765644.1"/>
    <property type="molecule type" value="Genomic_DNA"/>
</dbReference>
<dbReference type="SUPFAM" id="SSF53649">
    <property type="entry name" value="Alkaline phosphatase-like"/>
    <property type="match status" value="1"/>
</dbReference>
<dbReference type="PANTHER" id="PTHR10151">
    <property type="entry name" value="ECTONUCLEOTIDE PYROPHOSPHATASE/PHOSPHODIESTERASE"/>
    <property type="match status" value="1"/>
</dbReference>
<organism evidence="1 2">
    <name type="scientific">Aphis craccivora</name>
    <name type="common">Cowpea aphid</name>
    <dbReference type="NCBI Taxonomy" id="307492"/>
    <lineage>
        <taxon>Eukaryota</taxon>
        <taxon>Metazoa</taxon>
        <taxon>Ecdysozoa</taxon>
        <taxon>Arthropoda</taxon>
        <taxon>Hexapoda</taxon>
        <taxon>Insecta</taxon>
        <taxon>Pterygota</taxon>
        <taxon>Neoptera</taxon>
        <taxon>Paraneoptera</taxon>
        <taxon>Hemiptera</taxon>
        <taxon>Sternorrhyncha</taxon>
        <taxon>Aphidomorpha</taxon>
        <taxon>Aphidoidea</taxon>
        <taxon>Aphididae</taxon>
        <taxon>Aphidini</taxon>
        <taxon>Aphis</taxon>
        <taxon>Aphis</taxon>
    </lineage>
</organism>
<feature type="non-terminal residue" evidence="1">
    <location>
        <position position="267"/>
    </location>
</feature>
<dbReference type="GO" id="GO:0016787">
    <property type="term" value="F:hydrolase activity"/>
    <property type="evidence" value="ECO:0007669"/>
    <property type="project" value="UniProtKB-ARBA"/>
</dbReference>
<comment type="caution">
    <text evidence="1">The sequence shown here is derived from an EMBL/GenBank/DDBJ whole genome shotgun (WGS) entry which is preliminary data.</text>
</comment>
<dbReference type="PANTHER" id="PTHR10151:SF120">
    <property type="entry name" value="BIS(5'-ADENOSYL)-TRIPHOSPHATASE"/>
    <property type="match status" value="1"/>
</dbReference>
<evidence type="ECO:0000313" key="1">
    <source>
        <dbReference type="EMBL" id="KAF0765644.1"/>
    </source>
</evidence>
<dbReference type="InterPro" id="IPR002591">
    <property type="entry name" value="Phosphodiest/P_Trfase"/>
</dbReference>
<dbReference type="Gene3D" id="3.40.720.10">
    <property type="entry name" value="Alkaline Phosphatase, subunit A"/>
    <property type="match status" value="1"/>
</dbReference>
<gene>
    <name evidence="1" type="ORF">FWK35_00014587</name>
</gene>
<dbReference type="InterPro" id="IPR017850">
    <property type="entry name" value="Alkaline_phosphatase_core_sf"/>
</dbReference>
<protein>
    <submittedName>
        <fullName evidence="1">Ectonucleotide pyrophosphatase/phosphodiesterase family member 5-like isoform X1</fullName>
    </submittedName>
</protein>
<proteinExistence type="predicted"/>
<reference evidence="1 2" key="1">
    <citation type="submission" date="2019-08" db="EMBL/GenBank/DDBJ databases">
        <title>Whole genome of Aphis craccivora.</title>
        <authorList>
            <person name="Voronova N.V."/>
            <person name="Shulinski R.S."/>
            <person name="Bandarenka Y.V."/>
            <person name="Zhorov D.G."/>
            <person name="Warner D."/>
        </authorList>
    </citation>
    <scope>NUCLEOTIDE SEQUENCE [LARGE SCALE GENOMIC DNA]</scope>
    <source>
        <strain evidence="1">180601</strain>
        <tissue evidence="1">Whole Body</tissue>
    </source>
</reference>
<name>A0A6G0Z585_APHCR</name>
<accession>A0A6G0Z585</accession>
<evidence type="ECO:0000313" key="2">
    <source>
        <dbReference type="Proteomes" id="UP000478052"/>
    </source>
</evidence>
<dbReference type="OrthoDB" id="415411at2759"/>
<dbReference type="Pfam" id="PF01663">
    <property type="entry name" value="Phosphodiest"/>
    <property type="match status" value="2"/>
</dbReference>